<dbReference type="InterPro" id="IPR002509">
    <property type="entry name" value="NODB_dom"/>
</dbReference>
<dbReference type="InterPro" id="IPR011330">
    <property type="entry name" value="Glyco_hydro/deAcase_b/a-brl"/>
</dbReference>
<feature type="domain" description="NodB homology" evidence="1">
    <location>
        <begin position="90"/>
        <end position="275"/>
    </location>
</feature>
<proteinExistence type="predicted"/>
<dbReference type="Pfam" id="PF01522">
    <property type="entry name" value="Polysacc_deac_1"/>
    <property type="match status" value="1"/>
</dbReference>
<sequence>MYKNVVIITRIALLFVLAAVLILTGFMTSLQPGHSLINVSLAEDMAEAAPFTAEVHNASEATVYSGAVSVSTKSVLAPATAVKEKKHSAKTVYLTFDDGPSGLTGEVLDILKKSGIKATFFVLGEQAAVRPELIARIFEEGHAIGNHTYNHEYNKLYEKFQEFWRQVKQTEETIRLITGVRPQLVRAPGGTAGKFDETYFRLLKQGGYQVFDWNVDSGDSKRRGVPAEEILKGATTPVSGNEAIVLLHDGAGHEETVKALPGIIAFYKEKGYNFDVLTPEMEPVQFKLHSNVKTKQEQPGSRWIAENVAHNAALFKQGRTLAVDMGGLATEFAPGEYRMENGKFMVPLRSAVERLGGGVFWKAESRTVQVSLTDARWEADPIKGTMTLSGIRGKTAVSEVKFIGHTVWVPIRDVLEISGHPVKDVVSGGDVYRIVTL</sequence>
<evidence type="ECO:0000313" key="2">
    <source>
        <dbReference type="EMBL" id="SMF90624.1"/>
    </source>
</evidence>
<dbReference type="InterPro" id="IPR036582">
    <property type="entry name" value="Mao_N_sf"/>
</dbReference>
<dbReference type="Pfam" id="PF07833">
    <property type="entry name" value="Cu_amine_oxidN1"/>
    <property type="match status" value="1"/>
</dbReference>
<dbReference type="RefSeq" id="WP_208915803.1">
    <property type="nucleotide sequence ID" value="NZ_LT840184.1"/>
</dbReference>
<dbReference type="STRING" id="1313296.SAMN05661091_5147"/>
<dbReference type="Gene3D" id="3.30.457.10">
    <property type="entry name" value="Copper amine oxidase-like, N-terminal domain"/>
    <property type="match status" value="1"/>
</dbReference>
<dbReference type="Proteomes" id="UP000192940">
    <property type="component" value="Chromosome I"/>
</dbReference>
<dbReference type="SUPFAM" id="SSF88713">
    <property type="entry name" value="Glycoside hydrolase/deacetylase"/>
    <property type="match status" value="1"/>
</dbReference>
<dbReference type="Gene3D" id="3.20.20.370">
    <property type="entry name" value="Glycoside hydrolase/deacetylase"/>
    <property type="match status" value="1"/>
</dbReference>
<organism evidence="2 3">
    <name type="scientific">Paenibacillus uliginis N3/975</name>
    <dbReference type="NCBI Taxonomy" id="1313296"/>
    <lineage>
        <taxon>Bacteria</taxon>
        <taxon>Bacillati</taxon>
        <taxon>Bacillota</taxon>
        <taxon>Bacilli</taxon>
        <taxon>Bacillales</taxon>
        <taxon>Paenibacillaceae</taxon>
        <taxon>Paenibacillus</taxon>
    </lineage>
</organism>
<dbReference type="CDD" id="cd10944">
    <property type="entry name" value="CE4_SmPgdA_like"/>
    <property type="match status" value="1"/>
</dbReference>
<accession>A0A1X7HR92</accession>
<evidence type="ECO:0000313" key="3">
    <source>
        <dbReference type="Proteomes" id="UP000192940"/>
    </source>
</evidence>
<dbReference type="GO" id="GO:0005975">
    <property type="term" value="P:carbohydrate metabolic process"/>
    <property type="evidence" value="ECO:0007669"/>
    <property type="project" value="InterPro"/>
</dbReference>
<protein>
    <submittedName>
        <fullName evidence="2">Peptidoglycan/xylan/chitin deacetylase, PgdA/CDA1 family</fullName>
    </submittedName>
</protein>
<name>A0A1X7HR92_9BACL</name>
<dbReference type="PROSITE" id="PS51677">
    <property type="entry name" value="NODB"/>
    <property type="match status" value="1"/>
</dbReference>
<dbReference type="PANTHER" id="PTHR10587">
    <property type="entry name" value="GLYCOSYL TRANSFERASE-RELATED"/>
    <property type="match status" value="1"/>
</dbReference>
<dbReference type="GO" id="GO:0016810">
    <property type="term" value="F:hydrolase activity, acting on carbon-nitrogen (but not peptide) bonds"/>
    <property type="evidence" value="ECO:0007669"/>
    <property type="project" value="InterPro"/>
</dbReference>
<reference evidence="3" key="1">
    <citation type="submission" date="2017-04" db="EMBL/GenBank/DDBJ databases">
        <authorList>
            <person name="Varghese N."/>
            <person name="Submissions S."/>
        </authorList>
    </citation>
    <scope>NUCLEOTIDE SEQUENCE [LARGE SCALE GENOMIC DNA]</scope>
    <source>
        <strain evidence="3">N3/975</strain>
    </source>
</reference>
<dbReference type="AlphaFoldDB" id="A0A1X7HR92"/>
<dbReference type="InterPro" id="IPR050248">
    <property type="entry name" value="Polysacc_deacetylase_ArnD"/>
</dbReference>
<evidence type="ECO:0000259" key="1">
    <source>
        <dbReference type="PROSITE" id="PS51677"/>
    </source>
</evidence>
<dbReference type="InterPro" id="IPR012854">
    <property type="entry name" value="Cu_amine_oxidase-like_N"/>
</dbReference>
<dbReference type="SUPFAM" id="SSF55383">
    <property type="entry name" value="Copper amine oxidase, domain N"/>
    <property type="match status" value="1"/>
</dbReference>
<dbReference type="EMBL" id="LT840184">
    <property type="protein sequence ID" value="SMF90624.1"/>
    <property type="molecule type" value="Genomic_DNA"/>
</dbReference>
<keyword evidence="3" id="KW-1185">Reference proteome</keyword>
<gene>
    <name evidence="2" type="ORF">SAMN05661091_5147</name>
</gene>